<keyword evidence="1" id="KW-0732">Signal</keyword>
<reference evidence="2 3" key="1">
    <citation type="submission" date="2018-10" db="EMBL/GenBank/DDBJ databases">
        <title>Genome assembly for a Yunnan-Guizhou Plateau 3E fish, Anabarilius grahami (Regan), and its evolutionary and genetic applications.</title>
        <authorList>
            <person name="Jiang W."/>
        </authorList>
    </citation>
    <scope>NUCLEOTIDE SEQUENCE [LARGE SCALE GENOMIC DNA]</scope>
    <source>
        <strain evidence="2">AG-KIZ</strain>
        <tissue evidence="2">Muscle</tissue>
    </source>
</reference>
<feature type="chain" id="PRO_5018264059" description="Secreted protein" evidence="1">
    <location>
        <begin position="24"/>
        <end position="67"/>
    </location>
</feature>
<proteinExistence type="predicted"/>
<sequence length="67" mass="7441">MLVLKMVLLLSCHGARLMANVDAISTNELAMTAKDRIRIQPECSVIQKICTIPLACRFFLSVLAEVH</sequence>
<organism evidence="2 3">
    <name type="scientific">Anabarilius grahami</name>
    <name type="common">Kanglang fish</name>
    <name type="synonym">Barilius grahami</name>
    <dbReference type="NCBI Taxonomy" id="495550"/>
    <lineage>
        <taxon>Eukaryota</taxon>
        <taxon>Metazoa</taxon>
        <taxon>Chordata</taxon>
        <taxon>Craniata</taxon>
        <taxon>Vertebrata</taxon>
        <taxon>Euteleostomi</taxon>
        <taxon>Actinopterygii</taxon>
        <taxon>Neopterygii</taxon>
        <taxon>Teleostei</taxon>
        <taxon>Ostariophysi</taxon>
        <taxon>Cypriniformes</taxon>
        <taxon>Xenocyprididae</taxon>
        <taxon>Xenocypridinae</taxon>
        <taxon>Xenocypridinae incertae sedis</taxon>
        <taxon>Anabarilius</taxon>
    </lineage>
</organism>
<evidence type="ECO:0000313" key="2">
    <source>
        <dbReference type="EMBL" id="ROL53401.1"/>
    </source>
</evidence>
<feature type="signal peptide" evidence="1">
    <location>
        <begin position="1"/>
        <end position="23"/>
    </location>
</feature>
<dbReference type="EMBL" id="RJVU01010503">
    <property type="protein sequence ID" value="ROL53401.1"/>
    <property type="molecule type" value="Genomic_DNA"/>
</dbReference>
<evidence type="ECO:0000313" key="3">
    <source>
        <dbReference type="Proteomes" id="UP000281406"/>
    </source>
</evidence>
<gene>
    <name evidence="2" type="ORF">DPX16_7001</name>
</gene>
<evidence type="ECO:0008006" key="4">
    <source>
        <dbReference type="Google" id="ProtNLM"/>
    </source>
</evidence>
<comment type="caution">
    <text evidence="2">The sequence shown here is derived from an EMBL/GenBank/DDBJ whole genome shotgun (WGS) entry which is preliminary data.</text>
</comment>
<dbReference type="Proteomes" id="UP000281406">
    <property type="component" value="Unassembled WGS sequence"/>
</dbReference>
<keyword evidence="3" id="KW-1185">Reference proteome</keyword>
<name>A0A3N0Z4Y7_ANAGA</name>
<evidence type="ECO:0000256" key="1">
    <source>
        <dbReference type="SAM" id="SignalP"/>
    </source>
</evidence>
<accession>A0A3N0Z4Y7</accession>
<dbReference type="AlphaFoldDB" id="A0A3N0Z4Y7"/>
<protein>
    <recommendedName>
        <fullName evidence="4">Secreted protein</fullName>
    </recommendedName>
</protein>